<dbReference type="PROSITE" id="PS00818">
    <property type="entry name" value="DPS_1"/>
    <property type="match status" value="1"/>
</dbReference>
<dbReference type="RefSeq" id="WP_004635847.1">
    <property type="nucleotide sequence ID" value="NZ_CAJHJL010000002.1"/>
</dbReference>
<dbReference type="SUPFAM" id="SSF47240">
    <property type="entry name" value="Ferritin-like"/>
    <property type="match status" value="1"/>
</dbReference>
<dbReference type="PIRSF" id="PIRSF005900">
    <property type="entry name" value="Dps"/>
    <property type="match status" value="1"/>
</dbReference>
<evidence type="ECO:0000313" key="4">
    <source>
        <dbReference type="EMBL" id="OOL81068.1"/>
    </source>
</evidence>
<protein>
    <submittedName>
        <fullName evidence="4">DNA starvation/stationary phase protection protein</fullName>
    </submittedName>
</protein>
<dbReference type="CDD" id="cd01043">
    <property type="entry name" value="DPS"/>
    <property type="match status" value="1"/>
</dbReference>
<dbReference type="InterPro" id="IPR012347">
    <property type="entry name" value="Ferritin-like"/>
</dbReference>
<dbReference type="PANTHER" id="PTHR42932">
    <property type="entry name" value="GENERAL STRESS PROTEIN 20U"/>
    <property type="match status" value="1"/>
</dbReference>
<dbReference type="InterPro" id="IPR023188">
    <property type="entry name" value="DPS_DNA-bd_CS"/>
</dbReference>
<dbReference type="Proteomes" id="UP000190409">
    <property type="component" value="Unassembled WGS sequence"/>
</dbReference>
<evidence type="ECO:0000313" key="6">
    <source>
        <dbReference type="Proteomes" id="UP000190409"/>
    </source>
</evidence>
<dbReference type="Gene3D" id="1.20.1260.10">
    <property type="match status" value="1"/>
</dbReference>
<dbReference type="InterPro" id="IPR002177">
    <property type="entry name" value="DPS_DNA-bd"/>
</dbReference>
<dbReference type="PANTHER" id="PTHR42932:SF1">
    <property type="entry name" value="GENERAL STRESS PROTEIN 20U"/>
    <property type="match status" value="1"/>
</dbReference>
<dbReference type="GO" id="GO:0016722">
    <property type="term" value="F:oxidoreductase activity, acting on metal ions"/>
    <property type="evidence" value="ECO:0007669"/>
    <property type="project" value="InterPro"/>
</dbReference>
<dbReference type="GO" id="GO:0008199">
    <property type="term" value="F:ferric iron binding"/>
    <property type="evidence" value="ECO:0007669"/>
    <property type="project" value="InterPro"/>
</dbReference>
<evidence type="ECO:0000256" key="2">
    <source>
        <dbReference type="RuleBase" id="RU003875"/>
    </source>
</evidence>
<evidence type="ECO:0000313" key="7">
    <source>
        <dbReference type="Proteomes" id="UP000249099"/>
    </source>
</evidence>
<comment type="similarity">
    <text evidence="1 2">Belongs to the Dps family.</text>
</comment>
<evidence type="ECO:0000313" key="5">
    <source>
        <dbReference type="EMBL" id="RAN63543.1"/>
    </source>
</evidence>
<gene>
    <name evidence="5" type="ORF">B8A44_05315</name>
    <name evidence="4" type="ORF">BWX42_04245</name>
</gene>
<dbReference type="GeneID" id="42694272"/>
<dbReference type="InterPro" id="IPR009078">
    <property type="entry name" value="Ferritin-like_SF"/>
</dbReference>
<evidence type="ECO:0000259" key="3">
    <source>
        <dbReference type="Pfam" id="PF00210"/>
    </source>
</evidence>
<reference evidence="5 7" key="2">
    <citation type="submission" date="2017-03" db="EMBL/GenBank/DDBJ databases">
        <title>wgs assembly of Dolosigranulum pigrum KPL CDC strains.</title>
        <authorList>
            <person name="Brugger S.D."/>
            <person name="Pettigrew M."/>
            <person name="Kong Y."/>
            <person name="Lemon K.P."/>
        </authorList>
    </citation>
    <scope>NUCLEOTIDE SEQUENCE [LARGE SCALE GENOMIC DNA]</scope>
    <source>
        <strain evidence="5 7">KPL1931_CDC4294-98</strain>
    </source>
</reference>
<name>A0A1S8KMV7_9LACT</name>
<dbReference type="AlphaFoldDB" id="A0A1S8KMV7"/>
<organism evidence="4 6">
    <name type="scientific">Dolosigranulum pigrum</name>
    <dbReference type="NCBI Taxonomy" id="29394"/>
    <lineage>
        <taxon>Bacteria</taxon>
        <taxon>Bacillati</taxon>
        <taxon>Bacillota</taxon>
        <taxon>Bacilli</taxon>
        <taxon>Lactobacillales</taxon>
        <taxon>Carnobacteriaceae</taxon>
        <taxon>Dolosigranulum</taxon>
    </lineage>
</organism>
<dbReference type="InterPro" id="IPR008331">
    <property type="entry name" value="Ferritin_DPS_dom"/>
</dbReference>
<dbReference type="PRINTS" id="PR01346">
    <property type="entry name" value="HELNAPAPROT"/>
</dbReference>
<dbReference type="Pfam" id="PF00210">
    <property type="entry name" value="Ferritin"/>
    <property type="match status" value="1"/>
</dbReference>
<accession>A0A1S8KMV7</accession>
<dbReference type="EMBL" id="MUYF01000003">
    <property type="protein sequence ID" value="OOL81068.1"/>
    <property type="molecule type" value="Genomic_DNA"/>
</dbReference>
<dbReference type="Proteomes" id="UP000249099">
    <property type="component" value="Unassembled WGS sequence"/>
</dbReference>
<dbReference type="EMBL" id="NAQV01000015">
    <property type="protein sequence ID" value="RAN63543.1"/>
    <property type="molecule type" value="Genomic_DNA"/>
</dbReference>
<feature type="domain" description="Ferritin/DPS" evidence="3">
    <location>
        <begin position="8"/>
        <end position="146"/>
    </location>
</feature>
<sequence>MTSVNTVLDKIVSTQNVFYTRLHQFHWYVKGPDFFDLHVKFEELYDAVTVDMDEVAERLLTVGGSPSATFSEFTENSVISENVEDKHLSAVEMAEAVVADLKAYTELLKEGIELTDEAGDDVSNDMLIAIRANMDKQIWMLQAFLDSKTNVQA</sequence>
<proteinExistence type="inferred from homology"/>
<comment type="caution">
    <text evidence="4">The sequence shown here is derived from an EMBL/GenBank/DDBJ whole genome shotgun (WGS) entry which is preliminary data.</text>
</comment>
<reference evidence="4 6" key="1">
    <citation type="submission" date="2017-01" db="EMBL/GenBank/DDBJ databases">
        <title>Complete Genome Sequence of Dolosigranulum pigrum isolated from a Patient with interstitial lung disease.</title>
        <authorList>
            <person name="Mukhopadhyay R."/>
            <person name="Joaquin J."/>
            <person name="Hogue R."/>
            <person name="Fitzgerald S."/>
            <person name="Jospin G."/>
            <person name="Eisen J.A."/>
            <person name="Chaturvedi V."/>
        </authorList>
    </citation>
    <scope>NUCLEOTIDE SEQUENCE [LARGE SCALE GENOMIC DNA]</scope>
    <source>
        <strain evidence="4 6">15S00348</strain>
    </source>
</reference>
<evidence type="ECO:0000256" key="1">
    <source>
        <dbReference type="ARBA" id="ARBA00009497"/>
    </source>
</evidence>